<proteinExistence type="predicted"/>
<name>A0A0B0PP67_GOSAR</name>
<evidence type="ECO:0000313" key="1">
    <source>
        <dbReference type="EMBL" id="KHG25206.1"/>
    </source>
</evidence>
<keyword evidence="1" id="KW-0472">Membrane</keyword>
<organism evidence="1 2">
    <name type="scientific">Gossypium arboreum</name>
    <name type="common">Tree cotton</name>
    <name type="synonym">Gossypium nanking</name>
    <dbReference type="NCBI Taxonomy" id="29729"/>
    <lineage>
        <taxon>Eukaryota</taxon>
        <taxon>Viridiplantae</taxon>
        <taxon>Streptophyta</taxon>
        <taxon>Embryophyta</taxon>
        <taxon>Tracheophyta</taxon>
        <taxon>Spermatophyta</taxon>
        <taxon>Magnoliopsida</taxon>
        <taxon>eudicotyledons</taxon>
        <taxon>Gunneridae</taxon>
        <taxon>Pentapetalae</taxon>
        <taxon>rosids</taxon>
        <taxon>malvids</taxon>
        <taxon>Malvales</taxon>
        <taxon>Malvaceae</taxon>
        <taxon>Malvoideae</taxon>
        <taxon>Gossypium</taxon>
    </lineage>
</organism>
<accession>A0A0B0PP67</accession>
<reference evidence="2" key="1">
    <citation type="submission" date="2014-09" db="EMBL/GenBank/DDBJ databases">
        <authorList>
            <person name="Mudge J."/>
            <person name="Ramaraj T."/>
            <person name="Lindquist I.E."/>
            <person name="Bharti A.K."/>
            <person name="Sundararajan A."/>
            <person name="Cameron C.T."/>
            <person name="Woodward J.E."/>
            <person name="May G.D."/>
            <person name="Brubaker C."/>
            <person name="Broadhvest J."/>
            <person name="Wilkins T.A."/>
        </authorList>
    </citation>
    <scope>NUCLEOTIDE SEQUENCE</scope>
    <source>
        <strain evidence="2">cv. AKA8401</strain>
    </source>
</reference>
<dbReference type="Proteomes" id="UP000032142">
    <property type="component" value="Unassembled WGS sequence"/>
</dbReference>
<gene>
    <name evidence="1" type="ORF">F383_09113</name>
</gene>
<dbReference type="AlphaFoldDB" id="A0A0B0PP67"/>
<keyword evidence="2" id="KW-1185">Reference proteome</keyword>
<sequence>MAYFCPHRQRHGRVSQPHVSPGVSYNCKSGPNTVNAHGRVASRVAQVRLDHGQDIRPCLVAV</sequence>
<evidence type="ECO:0000313" key="2">
    <source>
        <dbReference type="Proteomes" id="UP000032142"/>
    </source>
</evidence>
<keyword evidence="1" id="KW-0812">Transmembrane</keyword>
<dbReference type="EMBL" id="KN431619">
    <property type="protein sequence ID" value="KHG25206.1"/>
    <property type="molecule type" value="Genomic_DNA"/>
</dbReference>
<protein>
    <submittedName>
        <fullName evidence="1">Transmembrane and TPR repeat-containing protein</fullName>
    </submittedName>
</protein>